<dbReference type="EMBL" id="CP136894">
    <property type="protein sequence ID" value="WOL09399.1"/>
    <property type="molecule type" value="Genomic_DNA"/>
</dbReference>
<dbReference type="Proteomes" id="UP001327560">
    <property type="component" value="Chromosome 5"/>
</dbReference>
<dbReference type="SUPFAM" id="SSF101148">
    <property type="entry name" value="Plant invertase/pectin methylesterase inhibitor"/>
    <property type="match status" value="1"/>
</dbReference>
<feature type="signal peptide" evidence="2">
    <location>
        <begin position="1"/>
        <end position="19"/>
    </location>
</feature>
<evidence type="ECO:0000256" key="1">
    <source>
        <dbReference type="ARBA" id="ARBA00022729"/>
    </source>
</evidence>
<evidence type="ECO:0000313" key="4">
    <source>
        <dbReference type="Proteomes" id="UP001327560"/>
    </source>
</evidence>
<accession>A0AAQ3KIN9</accession>
<protein>
    <submittedName>
        <fullName evidence="3">Invertase inhibitor</fullName>
    </submittedName>
</protein>
<feature type="chain" id="PRO_5042991899" evidence="2">
    <location>
        <begin position="20"/>
        <end position="171"/>
    </location>
</feature>
<dbReference type="InterPro" id="IPR035513">
    <property type="entry name" value="Invertase/methylesterase_inhib"/>
</dbReference>
<dbReference type="Gene3D" id="1.20.140.40">
    <property type="entry name" value="Invertase/pectin methylesterase inhibitor family protein"/>
    <property type="match status" value="1"/>
</dbReference>
<dbReference type="PANTHER" id="PTHR35357:SF24">
    <property type="entry name" value="OS04G0587200 PROTEIN"/>
    <property type="match status" value="1"/>
</dbReference>
<dbReference type="AlphaFoldDB" id="A0AAQ3KIN9"/>
<name>A0AAQ3KIN9_9LILI</name>
<sequence length="171" mass="18116">MMTGPSVFLSLLLLVFVSSFDSVASSAMDDACMYLGDSYITPEFCKGILSTDPRSKTAPDVHTICAISVDIVVARGAAMAAQFKDQAAAAGDAFAKRKVEVAQEIFDDDAASFKWASGSVAAKYYRSAGKIMNVARDSYLALESLAKPGKAGAEYFDALMLADAMLGHQSQ</sequence>
<gene>
    <name evidence="3" type="ORF">Cni_G18152</name>
</gene>
<evidence type="ECO:0000256" key="2">
    <source>
        <dbReference type="SAM" id="SignalP"/>
    </source>
</evidence>
<keyword evidence="4" id="KW-1185">Reference proteome</keyword>
<keyword evidence="1 2" id="KW-0732">Signal</keyword>
<proteinExistence type="predicted"/>
<dbReference type="PANTHER" id="PTHR35357">
    <property type="entry name" value="OS02G0537100 PROTEIN"/>
    <property type="match status" value="1"/>
</dbReference>
<evidence type="ECO:0000313" key="3">
    <source>
        <dbReference type="EMBL" id="WOL09399.1"/>
    </source>
</evidence>
<organism evidence="3 4">
    <name type="scientific">Canna indica</name>
    <name type="common">Indian-shot</name>
    <dbReference type="NCBI Taxonomy" id="4628"/>
    <lineage>
        <taxon>Eukaryota</taxon>
        <taxon>Viridiplantae</taxon>
        <taxon>Streptophyta</taxon>
        <taxon>Embryophyta</taxon>
        <taxon>Tracheophyta</taxon>
        <taxon>Spermatophyta</taxon>
        <taxon>Magnoliopsida</taxon>
        <taxon>Liliopsida</taxon>
        <taxon>Zingiberales</taxon>
        <taxon>Cannaceae</taxon>
        <taxon>Canna</taxon>
    </lineage>
</organism>
<reference evidence="3 4" key="1">
    <citation type="submission" date="2023-10" db="EMBL/GenBank/DDBJ databases">
        <title>Chromosome-scale genome assembly provides insights into flower coloration mechanisms of Canna indica.</title>
        <authorList>
            <person name="Li C."/>
        </authorList>
    </citation>
    <scope>NUCLEOTIDE SEQUENCE [LARGE SCALE GENOMIC DNA]</scope>
    <source>
        <tissue evidence="3">Flower</tissue>
    </source>
</reference>